<dbReference type="InterPro" id="IPR029063">
    <property type="entry name" value="SAM-dependent_MTases_sf"/>
</dbReference>
<evidence type="ECO:0000256" key="2">
    <source>
        <dbReference type="ARBA" id="ARBA00022691"/>
    </source>
</evidence>
<comment type="caution">
    <text evidence="4">The sequence shown here is derived from an EMBL/GenBank/DDBJ whole genome shotgun (WGS) entry which is preliminary data.</text>
</comment>
<dbReference type="SUPFAM" id="SSF53335">
    <property type="entry name" value="S-adenosyl-L-methionine-dependent methyltransferases"/>
    <property type="match status" value="1"/>
</dbReference>
<keyword evidence="2" id="KW-0949">S-adenosyl-L-methionine</keyword>
<dbReference type="InterPro" id="IPR007848">
    <property type="entry name" value="Small_mtfrase_dom"/>
</dbReference>
<sequence>MSEADPAGGLGEIVEDRLLGGRLILRQPRKGHRAGSDAVLLAAALPALGEGRLLDIGAGVGTVGLAAALAEPRLRVTLLERDPELAALAAENAALNGMDERVRVVAADIAARASALSGLGLAPAGFDAVAMNPPFYPPGRTRGSPVPNRQAAHVAEGGLDVWLRAARRLLKPGGSIAVIHHAQALPELLAGLGIGFGGLAIRPVHASAERPAIRVIVTGVLNSRKPAELLPAFVLNGPDGHLTEASEAVHRGRARLGGAYQ</sequence>
<reference evidence="5" key="1">
    <citation type="journal article" date="2019" name="Int. J. Syst. Evol. Microbiol.">
        <title>The Global Catalogue of Microorganisms (GCM) 10K type strain sequencing project: providing services to taxonomists for standard genome sequencing and annotation.</title>
        <authorList>
            <consortium name="The Broad Institute Genomics Platform"/>
            <consortium name="The Broad Institute Genome Sequencing Center for Infectious Disease"/>
            <person name="Wu L."/>
            <person name="Ma J."/>
        </authorList>
    </citation>
    <scope>NUCLEOTIDE SEQUENCE [LARGE SCALE GENOMIC DNA]</scope>
    <source>
        <strain evidence="5">CGMCC 1.15643</strain>
    </source>
</reference>
<evidence type="ECO:0000313" key="5">
    <source>
        <dbReference type="Proteomes" id="UP001595976"/>
    </source>
</evidence>
<dbReference type="RefSeq" id="WP_158448340.1">
    <property type="nucleotide sequence ID" value="NZ_JAOAOS010000003.1"/>
</dbReference>
<evidence type="ECO:0000256" key="1">
    <source>
        <dbReference type="ARBA" id="ARBA00022603"/>
    </source>
</evidence>
<proteinExistence type="predicted"/>
<dbReference type="EMBL" id="JBHSLI010000007">
    <property type="protein sequence ID" value="MFC5294709.1"/>
    <property type="molecule type" value="Genomic_DNA"/>
</dbReference>
<keyword evidence="1 4" id="KW-0489">Methyltransferase</keyword>
<name>A0ABW0F7S0_9HYPH</name>
<evidence type="ECO:0000259" key="3">
    <source>
        <dbReference type="Pfam" id="PF05175"/>
    </source>
</evidence>
<dbReference type="Gene3D" id="3.40.50.150">
    <property type="entry name" value="Vaccinia Virus protein VP39"/>
    <property type="match status" value="1"/>
</dbReference>
<keyword evidence="4" id="KW-0808">Transferase</keyword>
<evidence type="ECO:0000313" key="4">
    <source>
        <dbReference type="EMBL" id="MFC5294709.1"/>
    </source>
</evidence>
<dbReference type="Proteomes" id="UP001595976">
    <property type="component" value="Unassembled WGS sequence"/>
</dbReference>
<feature type="domain" description="Methyltransferase small" evidence="3">
    <location>
        <begin position="39"/>
        <end position="179"/>
    </location>
</feature>
<dbReference type="PANTHER" id="PTHR47739">
    <property type="entry name" value="TRNA1(VAL) (ADENINE(37)-N6)-METHYLTRANSFERASE"/>
    <property type="match status" value="1"/>
</dbReference>
<dbReference type="GO" id="GO:0008168">
    <property type="term" value="F:methyltransferase activity"/>
    <property type="evidence" value="ECO:0007669"/>
    <property type="project" value="UniProtKB-KW"/>
</dbReference>
<keyword evidence="5" id="KW-1185">Reference proteome</keyword>
<dbReference type="PANTHER" id="PTHR47739:SF1">
    <property type="entry name" value="TRNA1(VAL) (ADENINE(37)-N6)-METHYLTRANSFERASE"/>
    <property type="match status" value="1"/>
</dbReference>
<accession>A0ABW0F7S0</accession>
<dbReference type="GO" id="GO:0032259">
    <property type="term" value="P:methylation"/>
    <property type="evidence" value="ECO:0007669"/>
    <property type="project" value="UniProtKB-KW"/>
</dbReference>
<dbReference type="CDD" id="cd02440">
    <property type="entry name" value="AdoMet_MTases"/>
    <property type="match status" value="1"/>
</dbReference>
<protein>
    <submittedName>
        <fullName evidence="4">tRNA1(Val) (Adenine(37)-N6)-methyltransferase</fullName>
        <ecNumber evidence="4">2.1.1.223</ecNumber>
    </submittedName>
</protein>
<dbReference type="Pfam" id="PF05175">
    <property type="entry name" value="MTS"/>
    <property type="match status" value="1"/>
</dbReference>
<organism evidence="4 5">
    <name type="scientific">Bosea minatitlanensis</name>
    <dbReference type="NCBI Taxonomy" id="128782"/>
    <lineage>
        <taxon>Bacteria</taxon>
        <taxon>Pseudomonadati</taxon>
        <taxon>Pseudomonadota</taxon>
        <taxon>Alphaproteobacteria</taxon>
        <taxon>Hyphomicrobiales</taxon>
        <taxon>Boseaceae</taxon>
        <taxon>Bosea</taxon>
    </lineage>
</organism>
<dbReference type="EC" id="2.1.1.223" evidence="4"/>
<gene>
    <name evidence="4" type="ORF">ACFPK2_17100</name>
</gene>
<dbReference type="InterPro" id="IPR050210">
    <property type="entry name" value="tRNA_Adenine-N(6)_MTase"/>
</dbReference>